<dbReference type="VEuPathDB" id="VectorBase:GPAI024212"/>
<reference evidence="3" key="1">
    <citation type="submission" date="2014-03" db="EMBL/GenBank/DDBJ databases">
        <authorList>
            <person name="Aksoy S."/>
            <person name="Warren W."/>
            <person name="Wilson R.K."/>
        </authorList>
    </citation>
    <scope>NUCLEOTIDE SEQUENCE [LARGE SCALE GENOMIC DNA]</scope>
    <source>
        <strain evidence="3">IAEA</strain>
    </source>
</reference>
<protein>
    <submittedName>
        <fullName evidence="2">Uncharacterized protein</fullName>
    </submittedName>
</protein>
<organism evidence="2 3">
    <name type="scientific">Glossina pallidipes</name>
    <name type="common">Tsetse fly</name>
    <dbReference type="NCBI Taxonomy" id="7398"/>
    <lineage>
        <taxon>Eukaryota</taxon>
        <taxon>Metazoa</taxon>
        <taxon>Ecdysozoa</taxon>
        <taxon>Arthropoda</taxon>
        <taxon>Hexapoda</taxon>
        <taxon>Insecta</taxon>
        <taxon>Pterygota</taxon>
        <taxon>Neoptera</taxon>
        <taxon>Endopterygota</taxon>
        <taxon>Diptera</taxon>
        <taxon>Brachycera</taxon>
        <taxon>Muscomorpha</taxon>
        <taxon>Hippoboscoidea</taxon>
        <taxon>Glossinidae</taxon>
        <taxon>Glossina</taxon>
    </lineage>
</organism>
<keyword evidence="1" id="KW-0812">Transmembrane</keyword>
<dbReference type="Proteomes" id="UP000092445">
    <property type="component" value="Unassembled WGS sequence"/>
</dbReference>
<evidence type="ECO:0000313" key="2">
    <source>
        <dbReference type="EnsemblMetazoa" id="GPAI024212-PA"/>
    </source>
</evidence>
<proteinExistence type="predicted"/>
<evidence type="ECO:0000256" key="1">
    <source>
        <dbReference type="SAM" id="Phobius"/>
    </source>
</evidence>
<keyword evidence="1" id="KW-0472">Membrane</keyword>
<accession>A0A1A9ZT96</accession>
<reference evidence="2" key="2">
    <citation type="submission" date="2020-05" db="UniProtKB">
        <authorList>
            <consortium name="EnsemblMetazoa"/>
        </authorList>
    </citation>
    <scope>IDENTIFICATION</scope>
    <source>
        <strain evidence="2">IAEA</strain>
    </source>
</reference>
<name>A0A1A9ZT96_GLOPL</name>
<dbReference type="AlphaFoldDB" id="A0A1A9ZT96"/>
<dbReference type="EnsemblMetazoa" id="GPAI024212-RA">
    <property type="protein sequence ID" value="GPAI024212-PA"/>
    <property type="gene ID" value="GPAI024212"/>
</dbReference>
<feature type="transmembrane region" description="Helical" evidence="1">
    <location>
        <begin position="43"/>
        <end position="69"/>
    </location>
</feature>
<sequence length="119" mass="13754">MKTTRNAANTAKISRNIIRGQRRQRYVTTCPTNKDMSKAPVKFHFYLLLVMALAQVMDIVDTCTIIVILTDRKILVTFKARQTQYSNQALPLPTERTHRSYPTTLCHKLSRLESLERCV</sequence>
<keyword evidence="1" id="KW-1133">Transmembrane helix</keyword>
<keyword evidence="3" id="KW-1185">Reference proteome</keyword>
<evidence type="ECO:0000313" key="3">
    <source>
        <dbReference type="Proteomes" id="UP000092445"/>
    </source>
</evidence>